<evidence type="ECO:0000256" key="7">
    <source>
        <dbReference type="ARBA" id="ARBA00023136"/>
    </source>
</evidence>
<evidence type="ECO:0000256" key="4">
    <source>
        <dbReference type="ARBA" id="ARBA00022519"/>
    </source>
</evidence>
<gene>
    <name evidence="11" type="ORF">VB774_15080</name>
</gene>
<dbReference type="InterPro" id="IPR044527">
    <property type="entry name" value="NrtA/CpmA_ABC-bd_dom"/>
</dbReference>
<keyword evidence="3" id="KW-1003">Cell membrane</keyword>
<sequence>MGMFSRRKFLTTAGLSTVGAIALNACSSGETPTATTTTDASPAATSTAAPVNAADAPEVTKAKLGFIALTDASPLIIAQEKGYFAKYGMTGVEVLKQASWGTTRDNIVLGSDAGGIDGAHILTPMPYLISEGKITNGKKVPMYILARLNTNGQGISVANNFKDDKIALKSDVLKETFAKQKAAGKELKCAMTFPGGTHDLWIRYWLAANGVDPDKDVSTIVVPPAQMVANMKAGNMEAFCVGEPWNARLVAQDSGYTALITGELWKDHPEKAFSLRADWVDKNPKAAMALLKAVLEAQVWCEDPANKEEMCKIVGADKWLKVPAIEILGRQQGKVDYGDGRTLESTDLSMKFWKDNASYPFKSHDLWFLTEDIRWGYFEATLDSKALVDKVNREDLWKEAAKAIGKEADIPKSTSRGIETFFDGVKFDPENPKAYLEGLKIKKMA</sequence>
<keyword evidence="4" id="KW-0997">Cell inner membrane</keyword>
<keyword evidence="12" id="KW-1185">Reference proteome</keyword>
<keyword evidence="7" id="KW-0472">Membrane</keyword>
<accession>A0ABU5TLH0</accession>
<feature type="chain" id="PRO_5045214545" evidence="10">
    <location>
        <begin position="28"/>
        <end position="445"/>
    </location>
</feature>
<dbReference type="Proteomes" id="UP001301388">
    <property type="component" value="Unassembled WGS sequence"/>
</dbReference>
<dbReference type="SUPFAM" id="SSF53850">
    <property type="entry name" value="Periplasmic binding protein-like II"/>
    <property type="match status" value="1"/>
</dbReference>
<dbReference type="PANTHER" id="PTHR30024:SF7">
    <property type="entry name" value="NITRATE_NITRITE BINDING PROTEIN NRTA"/>
    <property type="match status" value="1"/>
</dbReference>
<dbReference type="CDD" id="cd13553">
    <property type="entry name" value="PBP2_NrtA_CpmA_like"/>
    <property type="match status" value="1"/>
</dbReference>
<evidence type="ECO:0000256" key="2">
    <source>
        <dbReference type="ARBA" id="ARBA00022448"/>
    </source>
</evidence>
<protein>
    <submittedName>
        <fullName evidence="11">CmpA/NrtA family ABC transporter substrate-binding protein</fullName>
    </submittedName>
</protein>
<feature type="region of interest" description="Disordered" evidence="9">
    <location>
        <begin position="31"/>
        <end position="51"/>
    </location>
</feature>
<organism evidence="11 12">
    <name type="scientific">Pseudanabaena galeata UHCC 0370</name>
    <dbReference type="NCBI Taxonomy" id="3110310"/>
    <lineage>
        <taxon>Bacteria</taxon>
        <taxon>Bacillati</taxon>
        <taxon>Cyanobacteriota</taxon>
        <taxon>Cyanophyceae</taxon>
        <taxon>Pseudanabaenales</taxon>
        <taxon>Pseudanabaenaceae</taxon>
        <taxon>Pseudanabaena</taxon>
    </lineage>
</organism>
<keyword evidence="6" id="KW-0406">Ion transport</keyword>
<evidence type="ECO:0000256" key="8">
    <source>
        <dbReference type="ARBA" id="ARBA00024031"/>
    </source>
</evidence>
<feature type="signal peptide" evidence="10">
    <location>
        <begin position="1"/>
        <end position="27"/>
    </location>
</feature>
<dbReference type="Pfam" id="PF13379">
    <property type="entry name" value="NMT1_2"/>
    <property type="match status" value="1"/>
</dbReference>
<name>A0ABU5TLH0_9CYAN</name>
<proteinExistence type="inferred from homology"/>
<evidence type="ECO:0000256" key="9">
    <source>
        <dbReference type="SAM" id="MobiDB-lite"/>
    </source>
</evidence>
<evidence type="ECO:0000256" key="3">
    <source>
        <dbReference type="ARBA" id="ARBA00022475"/>
    </source>
</evidence>
<evidence type="ECO:0000256" key="5">
    <source>
        <dbReference type="ARBA" id="ARBA00022729"/>
    </source>
</evidence>
<evidence type="ECO:0000256" key="1">
    <source>
        <dbReference type="ARBA" id="ARBA00004533"/>
    </source>
</evidence>
<evidence type="ECO:0000313" key="11">
    <source>
        <dbReference type="EMBL" id="MEA5478947.1"/>
    </source>
</evidence>
<keyword evidence="2" id="KW-0813">Transport</keyword>
<evidence type="ECO:0000256" key="10">
    <source>
        <dbReference type="SAM" id="SignalP"/>
    </source>
</evidence>
<reference evidence="11 12" key="1">
    <citation type="submission" date="2023-12" db="EMBL/GenBank/DDBJ databases">
        <title>Baltic Sea Cyanobacteria.</title>
        <authorList>
            <person name="Delbaje E."/>
            <person name="Fewer D.P."/>
            <person name="Shishido T.K."/>
        </authorList>
    </citation>
    <scope>NUCLEOTIDE SEQUENCE [LARGE SCALE GENOMIC DNA]</scope>
    <source>
        <strain evidence="11 12">UHCC 0370</strain>
    </source>
</reference>
<comment type="caution">
    <text evidence="11">The sequence shown here is derived from an EMBL/GenBank/DDBJ whole genome shotgun (WGS) entry which is preliminary data.</text>
</comment>
<evidence type="ECO:0000313" key="12">
    <source>
        <dbReference type="Proteomes" id="UP001301388"/>
    </source>
</evidence>
<dbReference type="PANTHER" id="PTHR30024">
    <property type="entry name" value="ALIPHATIC SULFONATES-BINDING PROTEIN-RELATED"/>
    <property type="match status" value="1"/>
</dbReference>
<keyword evidence="5 10" id="KW-0732">Signal</keyword>
<dbReference type="InterPro" id="IPR006311">
    <property type="entry name" value="TAT_signal"/>
</dbReference>
<comment type="similarity">
    <text evidence="8">Belongs to the CmpA/NrtA family.</text>
</comment>
<dbReference type="PROSITE" id="PS51318">
    <property type="entry name" value="TAT"/>
    <property type="match status" value="1"/>
</dbReference>
<dbReference type="EMBL" id="JAYGIE010000081">
    <property type="protein sequence ID" value="MEA5478947.1"/>
    <property type="molecule type" value="Genomic_DNA"/>
</dbReference>
<dbReference type="Gene3D" id="3.40.190.10">
    <property type="entry name" value="Periplasmic binding protein-like II"/>
    <property type="match status" value="2"/>
</dbReference>
<dbReference type="RefSeq" id="WP_281007178.1">
    <property type="nucleotide sequence ID" value="NZ_JAYGIE010000081.1"/>
</dbReference>
<evidence type="ECO:0000256" key="6">
    <source>
        <dbReference type="ARBA" id="ARBA00023065"/>
    </source>
</evidence>
<comment type="subcellular location">
    <subcellularLocation>
        <location evidence="1">Cell inner membrane</location>
    </subcellularLocation>
</comment>